<keyword evidence="4 7" id="KW-0472">Membrane</keyword>
<dbReference type="NCBIfam" id="TIGR02228">
    <property type="entry name" value="sigpep_I_arch"/>
    <property type="match status" value="1"/>
</dbReference>
<evidence type="ECO:0000256" key="2">
    <source>
        <dbReference type="ARBA" id="ARBA00022692"/>
    </source>
</evidence>
<evidence type="ECO:0000313" key="9">
    <source>
        <dbReference type="Proteomes" id="UP000316125"/>
    </source>
</evidence>
<dbReference type="Proteomes" id="UP000316125">
    <property type="component" value="Chromosome"/>
</dbReference>
<dbReference type="EMBL" id="CP041040">
    <property type="protein sequence ID" value="QDE33460.1"/>
    <property type="molecule type" value="Genomic_DNA"/>
</dbReference>
<proteinExistence type="predicted"/>
<dbReference type="GO" id="GO:0006465">
    <property type="term" value="P:signal peptide processing"/>
    <property type="evidence" value="ECO:0007669"/>
    <property type="project" value="UniProtKB-UniRule"/>
</dbReference>
<evidence type="ECO:0000256" key="1">
    <source>
        <dbReference type="ARBA" id="ARBA00004370"/>
    </source>
</evidence>
<evidence type="ECO:0000256" key="7">
    <source>
        <dbReference type="SAM" id="Phobius"/>
    </source>
</evidence>
<dbReference type="GO" id="GO:0004252">
    <property type="term" value="F:serine-type endopeptidase activity"/>
    <property type="evidence" value="ECO:0007669"/>
    <property type="project" value="UniProtKB-UniRule"/>
</dbReference>
<dbReference type="OrthoDB" id="3178064at2"/>
<evidence type="ECO:0000256" key="4">
    <source>
        <dbReference type="ARBA" id="ARBA00023136"/>
    </source>
</evidence>
<keyword evidence="2 7" id="KW-0812">Transmembrane</keyword>
<dbReference type="EC" id="3.4.21.89" evidence="5"/>
<dbReference type="InterPro" id="IPR036286">
    <property type="entry name" value="LexA/Signal_pep-like_sf"/>
</dbReference>
<dbReference type="InterPro" id="IPR019533">
    <property type="entry name" value="Peptidase_S26"/>
</dbReference>
<dbReference type="InterPro" id="IPR001733">
    <property type="entry name" value="Peptidase_S26B"/>
</dbReference>
<name>A0A4Y5YKY4_9MICO</name>
<organism evidence="8 9">
    <name type="scientific">Microbacterium foliorum</name>
    <dbReference type="NCBI Taxonomy" id="104336"/>
    <lineage>
        <taxon>Bacteria</taxon>
        <taxon>Bacillati</taxon>
        <taxon>Actinomycetota</taxon>
        <taxon>Actinomycetes</taxon>
        <taxon>Micrococcales</taxon>
        <taxon>Microbacteriaceae</taxon>
        <taxon>Microbacterium</taxon>
    </lineage>
</organism>
<evidence type="ECO:0000256" key="5">
    <source>
        <dbReference type="NCBIfam" id="TIGR02228"/>
    </source>
</evidence>
<evidence type="ECO:0000256" key="3">
    <source>
        <dbReference type="ARBA" id="ARBA00022989"/>
    </source>
</evidence>
<feature type="transmembrane region" description="Helical" evidence="7">
    <location>
        <begin position="41"/>
        <end position="67"/>
    </location>
</feature>
<keyword evidence="3 7" id="KW-1133">Transmembrane helix</keyword>
<feature type="transmembrane region" description="Helical" evidence="7">
    <location>
        <begin position="187"/>
        <end position="203"/>
    </location>
</feature>
<dbReference type="GO" id="GO:0016020">
    <property type="term" value="C:membrane"/>
    <property type="evidence" value="ECO:0007669"/>
    <property type="project" value="UniProtKB-SubCell"/>
</dbReference>
<dbReference type="AlphaFoldDB" id="A0A4Y5YKY4"/>
<comment type="subcellular location">
    <subcellularLocation>
        <location evidence="1">Membrane</location>
    </subcellularLocation>
</comment>
<feature type="compositionally biased region" description="Basic and acidic residues" evidence="6">
    <location>
        <begin position="231"/>
        <end position="240"/>
    </location>
</feature>
<evidence type="ECO:0000313" key="8">
    <source>
        <dbReference type="EMBL" id="QDE33460.1"/>
    </source>
</evidence>
<feature type="region of interest" description="Disordered" evidence="6">
    <location>
        <begin position="219"/>
        <end position="240"/>
    </location>
</feature>
<protein>
    <recommendedName>
        <fullName evidence="5">Signal peptidase I</fullName>
        <ecNumber evidence="5">3.4.21.89</ecNumber>
    </recommendedName>
</protein>
<accession>A0A4Y5YKY4</accession>
<evidence type="ECO:0000256" key="6">
    <source>
        <dbReference type="SAM" id="MobiDB-lite"/>
    </source>
</evidence>
<reference evidence="8 9" key="1">
    <citation type="submission" date="2019-06" db="EMBL/GenBank/DDBJ databases">
        <title>Complete genome of Microbacterium foliorum M2.</title>
        <authorList>
            <person name="Cao G."/>
        </authorList>
    </citation>
    <scope>NUCLEOTIDE SEQUENCE [LARGE SCALE GENOMIC DNA]</scope>
    <source>
        <strain evidence="8 9">M2</strain>
    </source>
</reference>
<dbReference type="CDD" id="cd06530">
    <property type="entry name" value="S26_SPase_I"/>
    <property type="match status" value="1"/>
</dbReference>
<sequence length="277" mass="29634">MGHPRQRVPHVKEKKVPRNRIRSPRTRPGAGLRLARVPGSLWQALGAVLGAIAAGVIIVVIATLFLVPRILGGDSLTVLTGSMEPGLGPGDVVAVRGIAPEEVCEDVSIGDIVTYYPTPNDPALITHRVIAKTVGNYEDGTSCRLILQGDANSAPDEPVSPEQVRGLFMYGIPAVGWARSWVEDNKILVFSIFALVAAGVYALDRARPRTRVRAIAGALTAPDTAPPSPDGNREPGADASLRARELDLRERELALREREIALLEQKFHSTATASTSP</sequence>
<dbReference type="GO" id="GO:0009003">
    <property type="term" value="F:signal peptidase activity"/>
    <property type="evidence" value="ECO:0007669"/>
    <property type="project" value="UniProtKB-EC"/>
</dbReference>
<dbReference type="SUPFAM" id="SSF51306">
    <property type="entry name" value="LexA/Signal peptidase"/>
    <property type="match status" value="1"/>
</dbReference>
<feature type="region of interest" description="Disordered" evidence="6">
    <location>
        <begin position="1"/>
        <end position="29"/>
    </location>
</feature>
<gene>
    <name evidence="8" type="ORF">FIV50_00750</name>
</gene>
<keyword evidence="8" id="KW-0378">Hydrolase</keyword>